<dbReference type="EMBL" id="AP024488">
    <property type="protein sequence ID" value="BCS96376.1"/>
    <property type="molecule type" value="Genomic_DNA"/>
</dbReference>
<proteinExistence type="predicted"/>
<dbReference type="SUPFAM" id="SSF52833">
    <property type="entry name" value="Thioredoxin-like"/>
    <property type="match status" value="1"/>
</dbReference>
<evidence type="ECO:0000313" key="3">
    <source>
        <dbReference type="Proteomes" id="UP001320148"/>
    </source>
</evidence>
<name>A0ABM7PGL4_9BACT</name>
<sequence>MPLSRLFGRSDLEMDLMVQKIQQTASQLGLPFGSVRTIYNSRLAQEVGLWAETQGKGEEFHMAAFQAYLVHKLNFAETEVLLSLVESVGLSREKALAVIEKRSFSDAVDRDWKLSRSLGITAIPTLVYEKRQLTGAHPYDQMRHFMRESHPGIRI</sequence>
<dbReference type="PANTHER" id="PTHR13887:SF41">
    <property type="entry name" value="THIOREDOXIN SUPERFAMILY PROTEIN"/>
    <property type="match status" value="1"/>
</dbReference>
<feature type="domain" description="DSBA-like thioredoxin" evidence="1">
    <location>
        <begin position="13"/>
        <end position="145"/>
    </location>
</feature>
<accession>A0ABM7PGL4</accession>
<evidence type="ECO:0000313" key="2">
    <source>
        <dbReference type="EMBL" id="BCS96376.1"/>
    </source>
</evidence>
<dbReference type="InterPro" id="IPR001853">
    <property type="entry name" value="DSBA-like_thioredoxin_dom"/>
</dbReference>
<evidence type="ECO:0000259" key="1">
    <source>
        <dbReference type="Pfam" id="PF01323"/>
    </source>
</evidence>
<dbReference type="Proteomes" id="UP001320148">
    <property type="component" value="Chromosome"/>
</dbReference>
<keyword evidence="3" id="KW-1185">Reference proteome</keyword>
<organism evidence="2 3">
    <name type="scientific">Desulfoluna limicola</name>
    <dbReference type="NCBI Taxonomy" id="2810562"/>
    <lineage>
        <taxon>Bacteria</taxon>
        <taxon>Pseudomonadati</taxon>
        <taxon>Thermodesulfobacteriota</taxon>
        <taxon>Desulfobacteria</taxon>
        <taxon>Desulfobacterales</taxon>
        <taxon>Desulfolunaceae</taxon>
        <taxon>Desulfoluna</taxon>
    </lineage>
</organism>
<reference evidence="2 3" key="1">
    <citation type="submission" date="2021-02" db="EMBL/GenBank/DDBJ databases">
        <title>Complete genome of Desulfoluna sp. strain ASN36.</title>
        <authorList>
            <person name="Takahashi A."/>
            <person name="Kojima H."/>
            <person name="Fukui M."/>
        </authorList>
    </citation>
    <scope>NUCLEOTIDE SEQUENCE [LARGE SCALE GENOMIC DNA]</scope>
    <source>
        <strain evidence="2 3">ASN36</strain>
    </source>
</reference>
<dbReference type="Pfam" id="PF01323">
    <property type="entry name" value="DSBA"/>
    <property type="match status" value="1"/>
</dbReference>
<dbReference type="InterPro" id="IPR036249">
    <property type="entry name" value="Thioredoxin-like_sf"/>
</dbReference>
<gene>
    <name evidence="2" type="ORF">DSLASN_20080</name>
</gene>
<dbReference type="Gene3D" id="3.40.30.10">
    <property type="entry name" value="Glutaredoxin"/>
    <property type="match status" value="1"/>
</dbReference>
<dbReference type="PANTHER" id="PTHR13887">
    <property type="entry name" value="GLUTATHIONE S-TRANSFERASE KAPPA"/>
    <property type="match status" value="1"/>
</dbReference>
<protein>
    <recommendedName>
        <fullName evidence="1">DSBA-like thioredoxin domain-containing protein</fullName>
    </recommendedName>
</protein>